<dbReference type="Proteomes" id="UP001500571">
    <property type="component" value="Unassembled WGS sequence"/>
</dbReference>
<dbReference type="InterPro" id="IPR003661">
    <property type="entry name" value="HisK_dim/P_dom"/>
</dbReference>
<dbReference type="PANTHER" id="PTHR42878:SF7">
    <property type="entry name" value="SENSOR HISTIDINE KINASE GLRK"/>
    <property type="match status" value="1"/>
</dbReference>
<evidence type="ECO:0000256" key="6">
    <source>
        <dbReference type="ARBA" id="ARBA00022679"/>
    </source>
</evidence>
<evidence type="ECO:0000256" key="2">
    <source>
        <dbReference type="ARBA" id="ARBA00004141"/>
    </source>
</evidence>
<feature type="domain" description="Response regulatory" evidence="17">
    <location>
        <begin position="16"/>
        <end position="132"/>
    </location>
</feature>
<keyword evidence="8" id="KW-0547">Nucleotide-binding</keyword>
<dbReference type="Gene3D" id="1.10.287.130">
    <property type="match status" value="1"/>
</dbReference>
<dbReference type="Pfam" id="PF00512">
    <property type="entry name" value="HisKA"/>
    <property type="match status" value="1"/>
</dbReference>
<evidence type="ECO:0000256" key="8">
    <source>
        <dbReference type="ARBA" id="ARBA00022741"/>
    </source>
</evidence>
<dbReference type="CDD" id="cd00075">
    <property type="entry name" value="HATPase"/>
    <property type="match status" value="1"/>
</dbReference>
<proteinExistence type="predicted"/>
<keyword evidence="13" id="KW-0472">Membrane</keyword>
<dbReference type="InterPro" id="IPR058245">
    <property type="entry name" value="NreC/VraR/RcsB-like_REC"/>
</dbReference>
<dbReference type="InterPro" id="IPR011006">
    <property type="entry name" value="CheY-like_superfamily"/>
</dbReference>
<evidence type="ECO:0000256" key="10">
    <source>
        <dbReference type="ARBA" id="ARBA00022840"/>
    </source>
</evidence>
<dbReference type="SMART" id="SM00387">
    <property type="entry name" value="HATPase_c"/>
    <property type="match status" value="1"/>
</dbReference>
<dbReference type="SUPFAM" id="SSF55874">
    <property type="entry name" value="ATPase domain of HSP90 chaperone/DNA topoisomerase II/histidine kinase"/>
    <property type="match status" value="1"/>
</dbReference>
<dbReference type="InterPro" id="IPR036097">
    <property type="entry name" value="HisK_dim/P_sf"/>
</dbReference>
<dbReference type="Gene3D" id="3.40.50.2300">
    <property type="match status" value="1"/>
</dbReference>
<evidence type="ECO:0000259" key="18">
    <source>
        <dbReference type="PROSITE" id="PS50112"/>
    </source>
</evidence>
<reference evidence="20 21" key="1">
    <citation type="journal article" date="2019" name="Int. J. Syst. Evol. Microbiol.">
        <title>The Global Catalogue of Microorganisms (GCM) 10K type strain sequencing project: providing services to taxonomists for standard genome sequencing and annotation.</title>
        <authorList>
            <consortium name="The Broad Institute Genomics Platform"/>
            <consortium name="The Broad Institute Genome Sequencing Center for Infectious Disease"/>
            <person name="Wu L."/>
            <person name="Ma J."/>
        </authorList>
    </citation>
    <scope>NUCLEOTIDE SEQUENCE [LARGE SCALE GENOMIC DNA]</scope>
    <source>
        <strain evidence="20 21">JCM 15309</strain>
    </source>
</reference>
<dbReference type="PRINTS" id="PR00344">
    <property type="entry name" value="BCTRLSENSOR"/>
</dbReference>
<dbReference type="EMBL" id="BAAAPB010000001">
    <property type="protein sequence ID" value="GAA1946721.1"/>
    <property type="molecule type" value="Genomic_DNA"/>
</dbReference>
<dbReference type="InterPro" id="IPR003594">
    <property type="entry name" value="HATPase_dom"/>
</dbReference>
<dbReference type="SUPFAM" id="SSF52172">
    <property type="entry name" value="CheY-like"/>
    <property type="match status" value="1"/>
</dbReference>
<dbReference type="InterPro" id="IPR000014">
    <property type="entry name" value="PAS"/>
</dbReference>
<dbReference type="InterPro" id="IPR036890">
    <property type="entry name" value="HATPase_C_sf"/>
</dbReference>
<dbReference type="SMART" id="SM00448">
    <property type="entry name" value="REC"/>
    <property type="match status" value="1"/>
</dbReference>
<evidence type="ECO:0000256" key="7">
    <source>
        <dbReference type="ARBA" id="ARBA00022692"/>
    </source>
</evidence>
<dbReference type="Pfam" id="PF02518">
    <property type="entry name" value="HATPase_c"/>
    <property type="match status" value="1"/>
</dbReference>
<evidence type="ECO:0000313" key="21">
    <source>
        <dbReference type="Proteomes" id="UP001500571"/>
    </source>
</evidence>
<keyword evidence="5 15" id="KW-0597">Phosphoprotein</keyword>
<dbReference type="PROSITE" id="PS50113">
    <property type="entry name" value="PAC"/>
    <property type="match status" value="2"/>
</dbReference>
<evidence type="ECO:0000256" key="11">
    <source>
        <dbReference type="ARBA" id="ARBA00022989"/>
    </source>
</evidence>
<comment type="subcellular location">
    <subcellularLocation>
        <location evidence="3">Cell membrane</location>
    </subcellularLocation>
    <subcellularLocation>
        <location evidence="2">Membrane</location>
        <topology evidence="2">Multi-pass membrane protein</topology>
    </subcellularLocation>
</comment>
<dbReference type="PROSITE" id="PS50110">
    <property type="entry name" value="RESPONSE_REGULATORY"/>
    <property type="match status" value="1"/>
</dbReference>
<organism evidence="20 21">
    <name type="scientific">Nocardioides panacihumi</name>
    <dbReference type="NCBI Taxonomy" id="400774"/>
    <lineage>
        <taxon>Bacteria</taxon>
        <taxon>Bacillati</taxon>
        <taxon>Actinomycetota</taxon>
        <taxon>Actinomycetes</taxon>
        <taxon>Propionibacteriales</taxon>
        <taxon>Nocardioidaceae</taxon>
        <taxon>Nocardioides</taxon>
    </lineage>
</organism>
<comment type="catalytic activity">
    <reaction evidence="1">
        <text>ATP + protein L-histidine = ADP + protein N-phospho-L-histidine.</text>
        <dbReference type="EC" id="2.7.13.3"/>
    </reaction>
</comment>
<dbReference type="InterPro" id="IPR013656">
    <property type="entry name" value="PAS_4"/>
</dbReference>
<keyword evidence="7" id="KW-0812">Transmembrane</keyword>
<evidence type="ECO:0000259" key="16">
    <source>
        <dbReference type="PROSITE" id="PS50109"/>
    </source>
</evidence>
<dbReference type="InterPro" id="IPR050351">
    <property type="entry name" value="BphY/WalK/GraS-like"/>
</dbReference>
<dbReference type="SUPFAM" id="SSF47384">
    <property type="entry name" value="Homodimeric domain of signal transducing histidine kinase"/>
    <property type="match status" value="1"/>
</dbReference>
<dbReference type="RefSeq" id="WP_344041519.1">
    <property type="nucleotide sequence ID" value="NZ_BAAAPB010000001.1"/>
</dbReference>
<comment type="caution">
    <text evidence="20">The sequence shown here is derived from an EMBL/GenBank/DDBJ whole genome shotgun (WGS) entry which is preliminary data.</text>
</comment>
<keyword evidence="21" id="KW-1185">Reference proteome</keyword>
<evidence type="ECO:0000313" key="20">
    <source>
        <dbReference type="EMBL" id="GAA1946721.1"/>
    </source>
</evidence>
<dbReference type="CDD" id="cd00082">
    <property type="entry name" value="HisKA"/>
    <property type="match status" value="1"/>
</dbReference>
<dbReference type="InterPro" id="IPR000700">
    <property type="entry name" value="PAS-assoc_C"/>
</dbReference>
<protein>
    <recommendedName>
        <fullName evidence="14">Sensor-like histidine kinase SenX3</fullName>
        <ecNumber evidence="4">2.7.13.3</ecNumber>
    </recommendedName>
</protein>
<evidence type="ECO:0000256" key="4">
    <source>
        <dbReference type="ARBA" id="ARBA00012438"/>
    </source>
</evidence>
<evidence type="ECO:0000259" key="19">
    <source>
        <dbReference type="PROSITE" id="PS50113"/>
    </source>
</evidence>
<evidence type="ECO:0000256" key="3">
    <source>
        <dbReference type="ARBA" id="ARBA00004236"/>
    </source>
</evidence>
<keyword evidence="9" id="KW-0418">Kinase</keyword>
<dbReference type="Gene3D" id="3.30.450.20">
    <property type="entry name" value="PAS domain"/>
    <property type="match status" value="2"/>
</dbReference>
<evidence type="ECO:0000256" key="13">
    <source>
        <dbReference type="ARBA" id="ARBA00023136"/>
    </source>
</evidence>
<gene>
    <name evidence="20" type="ORF">GCM10009798_02160</name>
</gene>
<dbReference type="NCBIfam" id="TIGR00229">
    <property type="entry name" value="sensory_box"/>
    <property type="match status" value="2"/>
</dbReference>
<dbReference type="SMART" id="SM00091">
    <property type="entry name" value="PAS"/>
    <property type="match status" value="2"/>
</dbReference>
<sequence length="628" mass="68193">MTDTSGDGRELGRRPTLVIVDDSDEVRSIVRAVLESSGLFEVVGEGADGAEAIAHAYRLQPDLLLLDTSMPTMDGLEALPAILTLSPQTRVVIYTGFEERGLADRAREYGAADFIEKSIPIRDLPDRLWRVVGGTEPAPSSPPSRSALRVVGDADQHAPHVAAEQQVLDEHLERFREVFEQAAIGMATLTLNGSVVRANNALAAMMDCDAVELVGVDYGVLMRGHGDLLDDGLASVVELGRDLVSFEHPLPVGSDPGTVRVTLAPVRDSKAQPLYVFAQVEDISAQRRAEDELRRSEERFRLLVTAVRDYAIFMLDPSGHVMSWNAGARRIKQYTARDIIGQHFRVFYPPEDQAALHPEHNLEVALREGSYAEEGWRVRRDGTRFWASVVITAVHDATGRHIGFTKVTRDQTEQQQATEQRAHLLAVTAHELRSPAAAIDGAASLLAEGWDRLDDARRTRLLGAISASAHRLHRLATDLSTAARLQSDTLALEREDVSLARLLSSAVERAQAADPSVDVDVAADDVTFSGDPARLGQAIDNLLDNAVRHGRTPVAVSGTATDGRVRISVHDAGGGVTDELARRLFERFAAGSDGGTGLGLYLVREIARRHGGEASYEDPATFVIDLPS</sequence>
<evidence type="ECO:0000256" key="15">
    <source>
        <dbReference type="PROSITE-ProRule" id="PRU00169"/>
    </source>
</evidence>
<evidence type="ECO:0000256" key="9">
    <source>
        <dbReference type="ARBA" id="ARBA00022777"/>
    </source>
</evidence>
<dbReference type="PROSITE" id="PS50109">
    <property type="entry name" value="HIS_KIN"/>
    <property type="match status" value="1"/>
</dbReference>
<evidence type="ECO:0000256" key="12">
    <source>
        <dbReference type="ARBA" id="ARBA00023012"/>
    </source>
</evidence>
<keyword evidence="6" id="KW-0808">Transferase</keyword>
<dbReference type="EC" id="2.7.13.3" evidence="4"/>
<keyword evidence="12" id="KW-0902">Two-component regulatory system</keyword>
<evidence type="ECO:0000259" key="17">
    <source>
        <dbReference type="PROSITE" id="PS50110"/>
    </source>
</evidence>
<dbReference type="Pfam" id="PF00072">
    <property type="entry name" value="Response_reg"/>
    <property type="match status" value="1"/>
</dbReference>
<dbReference type="InterPro" id="IPR004358">
    <property type="entry name" value="Sig_transdc_His_kin-like_C"/>
</dbReference>
<keyword evidence="11" id="KW-1133">Transmembrane helix</keyword>
<dbReference type="CDD" id="cd17535">
    <property type="entry name" value="REC_NarL-like"/>
    <property type="match status" value="1"/>
</dbReference>
<feature type="domain" description="PAC" evidence="19">
    <location>
        <begin position="371"/>
        <end position="423"/>
    </location>
</feature>
<accession>A0ABN2Q813</accession>
<feature type="modified residue" description="4-aspartylphosphate" evidence="15">
    <location>
        <position position="67"/>
    </location>
</feature>
<evidence type="ECO:0000256" key="1">
    <source>
        <dbReference type="ARBA" id="ARBA00000085"/>
    </source>
</evidence>
<dbReference type="Pfam" id="PF13426">
    <property type="entry name" value="PAS_9"/>
    <property type="match status" value="1"/>
</dbReference>
<dbReference type="SMART" id="SM00388">
    <property type="entry name" value="HisKA"/>
    <property type="match status" value="1"/>
</dbReference>
<dbReference type="InterPro" id="IPR005467">
    <property type="entry name" value="His_kinase_dom"/>
</dbReference>
<feature type="domain" description="PAS" evidence="18">
    <location>
        <begin position="296"/>
        <end position="369"/>
    </location>
</feature>
<name>A0ABN2Q813_9ACTN</name>
<feature type="domain" description="PAC" evidence="19">
    <location>
        <begin position="244"/>
        <end position="295"/>
    </location>
</feature>
<dbReference type="Gene3D" id="3.30.565.10">
    <property type="entry name" value="Histidine kinase-like ATPase, C-terminal domain"/>
    <property type="match status" value="1"/>
</dbReference>
<dbReference type="SUPFAM" id="SSF55785">
    <property type="entry name" value="PYP-like sensor domain (PAS domain)"/>
    <property type="match status" value="2"/>
</dbReference>
<dbReference type="PANTHER" id="PTHR42878">
    <property type="entry name" value="TWO-COMPONENT HISTIDINE KINASE"/>
    <property type="match status" value="1"/>
</dbReference>
<evidence type="ECO:0000256" key="5">
    <source>
        <dbReference type="ARBA" id="ARBA00022553"/>
    </source>
</evidence>
<evidence type="ECO:0000256" key="14">
    <source>
        <dbReference type="ARBA" id="ARBA00039401"/>
    </source>
</evidence>
<dbReference type="InterPro" id="IPR001789">
    <property type="entry name" value="Sig_transdc_resp-reg_receiver"/>
</dbReference>
<keyword evidence="10" id="KW-0067">ATP-binding</keyword>
<dbReference type="CDD" id="cd00130">
    <property type="entry name" value="PAS"/>
    <property type="match status" value="1"/>
</dbReference>
<dbReference type="Pfam" id="PF08448">
    <property type="entry name" value="PAS_4"/>
    <property type="match status" value="1"/>
</dbReference>
<dbReference type="InterPro" id="IPR035965">
    <property type="entry name" value="PAS-like_dom_sf"/>
</dbReference>
<feature type="domain" description="Histidine kinase" evidence="16">
    <location>
        <begin position="427"/>
        <end position="628"/>
    </location>
</feature>
<dbReference type="PROSITE" id="PS50112">
    <property type="entry name" value="PAS"/>
    <property type="match status" value="1"/>
</dbReference>